<organism evidence="1 2">
    <name type="scientific">Treponema brennaborense (strain DSM 12168 / CIP 105900 / DD5/3)</name>
    <dbReference type="NCBI Taxonomy" id="906968"/>
    <lineage>
        <taxon>Bacteria</taxon>
        <taxon>Pseudomonadati</taxon>
        <taxon>Spirochaetota</taxon>
        <taxon>Spirochaetia</taxon>
        <taxon>Spirochaetales</taxon>
        <taxon>Treponemataceae</taxon>
        <taxon>Treponema</taxon>
    </lineage>
</organism>
<protein>
    <submittedName>
        <fullName evidence="1">Uncharacterized protein</fullName>
    </submittedName>
</protein>
<reference evidence="2" key="1">
    <citation type="submission" date="2011-04" db="EMBL/GenBank/DDBJ databases">
        <title>The complete genome of Treponema brennaborense DSM 12168.</title>
        <authorList>
            <person name="Lucas S."/>
            <person name="Han J."/>
            <person name="Lapidus A."/>
            <person name="Bruce D."/>
            <person name="Goodwin L."/>
            <person name="Pitluck S."/>
            <person name="Peters L."/>
            <person name="Kyrpides N."/>
            <person name="Mavromatis K."/>
            <person name="Ivanova N."/>
            <person name="Mikhailova N."/>
            <person name="Pagani I."/>
            <person name="Teshima H."/>
            <person name="Detter J.C."/>
            <person name="Tapia R."/>
            <person name="Han C."/>
            <person name="Land M."/>
            <person name="Hauser L."/>
            <person name="Markowitz V."/>
            <person name="Cheng J.-F."/>
            <person name="Hugenholtz P."/>
            <person name="Woyke T."/>
            <person name="Wu D."/>
            <person name="Gronow S."/>
            <person name="Wellnitz S."/>
            <person name="Brambilla E."/>
            <person name="Klenk H.-P."/>
            <person name="Eisen J.A."/>
        </authorList>
    </citation>
    <scope>NUCLEOTIDE SEQUENCE [LARGE SCALE GENOMIC DNA]</scope>
    <source>
        <strain evidence="2">DSM 12168 / CIP 105900 / DD5/3</strain>
    </source>
</reference>
<dbReference type="HOGENOM" id="CLU_2977925_0_0_12"/>
<sequence>MKKILVAYYSRTEENYVNGGIVRLPKGNTAIAAEKIEALAGGDLFEIKTIRKRITEEC</sequence>
<evidence type="ECO:0000313" key="2">
    <source>
        <dbReference type="Proteomes" id="UP000006546"/>
    </source>
</evidence>
<accession>F4LNG0</accession>
<gene>
    <name evidence="1" type="ordered locus">Trebr_2512</name>
</gene>
<dbReference type="RefSeq" id="WP_013759619.1">
    <property type="nucleotide sequence ID" value="NC_015500.1"/>
</dbReference>
<proteinExistence type="predicted"/>
<dbReference type="eggNOG" id="COG0716">
    <property type="taxonomic scope" value="Bacteria"/>
</dbReference>
<dbReference type="EMBL" id="CP002696">
    <property type="protein sequence ID" value="AEE17918.1"/>
    <property type="molecule type" value="Genomic_DNA"/>
</dbReference>
<dbReference type="Proteomes" id="UP000006546">
    <property type="component" value="Chromosome"/>
</dbReference>
<dbReference type="AlphaFoldDB" id="F4LNG0"/>
<dbReference type="STRING" id="906968.Trebr_2512"/>
<evidence type="ECO:0000313" key="1">
    <source>
        <dbReference type="EMBL" id="AEE17918.1"/>
    </source>
</evidence>
<dbReference type="OrthoDB" id="9806505at2"/>
<dbReference type="InterPro" id="IPR029039">
    <property type="entry name" value="Flavoprotein-like_sf"/>
</dbReference>
<dbReference type="KEGG" id="tbe:Trebr_2512"/>
<keyword evidence="2" id="KW-1185">Reference proteome</keyword>
<dbReference type="Gene3D" id="3.40.50.360">
    <property type="match status" value="1"/>
</dbReference>
<name>F4LNG0_TREBD</name>